<evidence type="ECO:0000313" key="2">
    <source>
        <dbReference type="RefSeq" id="XP_075082080.1"/>
    </source>
</evidence>
<evidence type="ECO:0000313" key="1">
    <source>
        <dbReference type="Proteomes" id="UP000790787"/>
    </source>
</evidence>
<proteinExistence type="predicted"/>
<dbReference type="Proteomes" id="UP000790787">
    <property type="component" value="Chromosome 2"/>
</dbReference>
<sequence>MRKIVDNHRQWNEKLSFALLVYRTTMRISTGETPYMLIYGNKVVIPAEVEIPLLRVIQEAKLDDAEWIRVRQEQLMCIDEKRMDVVRHGQLYQNSTADAFNKRVKPRQFVPRQLVLKKIFPTK</sequence>
<reference evidence="2" key="2">
    <citation type="submission" date="2025-08" db="UniProtKB">
        <authorList>
            <consortium name="RefSeq"/>
        </authorList>
    </citation>
    <scope>IDENTIFICATION</scope>
    <source>
        <tissue evidence="2">Leaf</tissue>
    </source>
</reference>
<name>A0AC58SAS7_TOBAC</name>
<gene>
    <name evidence="2" type="primary">LOC142166772</name>
</gene>
<reference evidence="1" key="1">
    <citation type="journal article" date="2014" name="Nat. Commun.">
        <title>The tobacco genome sequence and its comparison with those of tomato and potato.</title>
        <authorList>
            <person name="Sierro N."/>
            <person name="Battey J.N."/>
            <person name="Ouadi S."/>
            <person name="Bakaher N."/>
            <person name="Bovet L."/>
            <person name="Willig A."/>
            <person name="Goepfert S."/>
            <person name="Peitsch M.C."/>
            <person name="Ivanov N.V."/>
        </authorList>
    </citation>
    <scope>NUCLEOTIDE SEQUENCE [LARGE SCALE GENOMIC DNA]</scope>
</reference>
<dbReference type="RefSeq" id="XP_075082080.1">
    <property type="nucleotide sequence ID" value="XM_075225979.1"/>
</dbReference>
<organism evidence="1 2">
    <name type="scientific">Nicotiana tabacum</name>
    <name type="common">Common tobacco</name>
    <dbReference type="NCBI Taxonomy" id="4097"/>
    <lineage>
        <taxon>Eukaryota</taxon>
        <taxon>Viridiplantae</taxon>
        <taxon>Streptophyta</taxon>
        <taxon>Embryophyta</taxon>
        <taxon>Tracheophyta</taxon>
        <taxon>Spermatophyta</taxon>
        <taxon>Magnoliopsida</taxon>
        <taxon>eudicotyledons</taxon>
        <taxon>Gunneridae</taxon>
        <taxon>Pentapetalae</taxon>
        <taxon>asterids</taxon>
        <taxon>lamiids</taxon>
        <taxon>Solanales</taxon>
        <taxon>Solanaceae</taxon>
        <taxon>Nicotianoideae</taxon>
        <taxon>Nicotianeae</taxon>
        <taxon>Nicotiana</taxon>
    </lineage>
</organism>
<accession>A0AC58SAS7</accession>
<keyword evidence="1" id="KW-1185">Reference proteome</keyword>
<protein>
    <submittedName>
        <fullName evidence="2">Uncharacterized protein LOC142166772</fullName>
    </submittedName>
</protein>